<evidence type="ECO:0000256" key="5">
    <source>
        <dbReference type="ARBA" id="ARBA00022691"/>
    </source>
</evidence>
<dbReference type="GO" id="GO:0003886">
    <property type="term" value="F:DNA (cytosine-5-)-methyltransferase activity"/>
    <property type="evidence" value="ECO:0007669"/>
    <property type="project" value="UniProtKB-EC"/>
</dbReference>
<comment type="similarity">
    <text evidence="8">Belongs to the class I-like SAM-binding methyltransferase superfamily. C5-methyltransferase family.</text>
</comment>
<evidence type="ECO:0000313" key="10">
    <source>
        <dbReference type="Proteomes" id="UP001241023"/>
    </source>
</evidence>
<evidence type="ECO:0000256" key="7">
    <source>
        <dbReference type="ARBA" id="ARBA00033479"/>
    </source>
</evidence>
<keyword evidence="7" id="KW-1258">Restriction-modification system evasion by virus</keyword>
<gene>
    <name evidence="9" type="primary">45</name>
    <name evidence="9" type="ORF">SEA_MAGUCO_45</name>
</gene>
<keyword evidence="4 8" id="KW-0808">Transferase</keyword>
<dbReference type="Pfam" id="PF00145">
    <property type="entry name" value="DNA_methylase"/>
    <property type="match status" value="2"/>
</dbReference>
<evidence type="ECO:0000256" key="4">
    <source>
        <dbReference type="ARBA" id="ARBA00022679"/>
    </source>
</evidence>
<dbReference type="InterPro" id="IPR001525">
    <property type="entry name" value="C5_MeTfrase"/>
</dbReference>
<dbReference type="GO" id="GO:0003677">
    <property type="term" value="F:DNA binding"/>
    <property type="evidence" value="ECO:0007669"/>
    <property type="project" value="TreeGrafter"/>
</dbReference>
<feature type="active site" evidence="8">
    <location>
        <position position="71"/>
    </location>
</feature>
<dbReference type="Proteomes" id="UP001241023">
    <property type="component" value="Segment"/>
</dbReference>
<dbReference type="Gene3D" id="3.90.120.10">
    <property type="entry name" value="DNA Methylase, subunit A, domain 2"/>
    <property type="match status" value="1"/>
</dbReference>
<evidence type="ECO:0000256" key="2">
    <source>
        <dbReference type="ARBA" id="ARBA00022603"/>
    </source>
</evidence>
<dbReference type="PANTHER" id="PTHR10629">
    <property type="entry name" value="CYTOSINE-SPECIFIC METHYLTRANSFERASE"/>
    <property type="match status" value="1"/>
</dbReference>
<dbReference type="InterPro" id="IPR050390">
    <property type="entry name" value="C5-Methyltransferase"/>
</dbReference>
<keyword evidence="6" id="KW-0899">Viral immunoevasion</keyword>
<keyword evidence="3" id="KW-1090">Inhibition of host innate immune response by virus</keyword>
<dbReference type="InterPro" id="IPR029063">
    <property type="entry name" value="SAM-dependent_MTases_sf"/>
</dbReference>
<keyword evidence="3" id="KW-0945">Host-virus interaction</keyword>
<dbReference type="GO" id="GO:0099018">
    <property type="term" value="P:symbiont-mediated evasion of host restriction-modification system"/>
    <property type="evidence" value="ECO:0007669"/>
    <property type="project" value="UniProtKB-KW"/>
</dbReference>
<dbReference type="PANTHER" id="PTHR10629:SF52">
    <property type="entry name" value="DNA (CYTOSINE-5)-METHYLTRANSFERASE 1"/>
    <property type="match status" value="1"/>
</dbReference>
<name>A0AAF0GHF3_9CAUD</name>
<evidence type="ECO:0000256" key="8">
    <source>
        <dbReference type="PROSITE-ProRule" id="PRU01016"/>
    </source>
</evidence>
<dbReference type="PROSITE" id="PS51257">
    <property type="entry name" value="PROKAR_LIPOPROTEIN"/>
    <property type="match status" value="1"/>
</dbReference>
<proteinExistence type="inferred from homology"/>
<dbReference type="GO" id="GO:0052170">
    <property type="term" value="P:symbiont-mediated suppression of host innate immune response"/>
    <property type="evidence" value="ECO:0007669"/>
    <property type="project" value="UniProtKB-KW"/>
</dbReference>
<evidence type="ECO:0000256" key="3">
    <source>
        <dbReference type="ARBA" id="ARBA00022632"/>
    </source>
</evidence>
<evidence type="ECO:0000256" key="1">
    <source>
        <dbReference type="ARBA" id="ARBA00011975"/>
    </source>
</evidence>
<dbReference type="InterPro" id="IPR018117">
    <property type="entry name" value="C5_DNA_meth_AS"/>
</dbReference>
<dbReference type="GO" id="GO:0032259">
    <property type="term" value="P:methylation"/>
    <property type="evidence" value="ECO:0007669"/>
    <property type="project" value="UniProtKB-KW"/>
</dbReference>
<accession>A0AAF0GHF3</accession>
<dbReference type="EMBL" id="OQ709203">
    <property type="protein sequence ID" value="WGH20337.1"/>
    <property type="molecule type" value="Genomic_DNA"/>
</dbReference>
<dbReference type="GO" id="GO:0044027">
    <property type="term" value="P:negative regulation of gene expression via chromosomal CpG island methylation"/>
    <property type="evidence" value="ECO:0007669"/>
    <property type="project" value="TreeGrafter"/>
</dbReference>
<keyword evidence="2 8" id="KW-0489">Methyltransferase</keyword>
<protein>
    <recommendedName>
        <fullName evidence="1">DNA (cytosine-5-)-methyltransferase</fullName>
        <ecNumber evidence="1">2.1.1.37</ecNumber>
    </recommendedName>
</protein>
<dbReference type="PROSITE" id="PS00094">
    <property type="entry name" value="C5_MTASE_1"/>
    <property type="match status" value="1"/>
</dbReference>
<dbReference type="PROSITE" id="PS51679">
    <property type="entry name" value="SAM_MT_C5"/>
    <property type="match status" value="1"/>
</dbReference>
<dbReference type="SUPFAM" id="SSF53335">
    <property type="entry name" value="S-adenosyl-L-methionine-dependent methyltransferases"/>
    <property type="match status" value="1"/>
</dbReference>
<reference evidence="9 10" key="1">
    <citation type="submission" date="2023-03" db="EMBL/GenBank/DDBJ databases">
        <authorList>
            <person name="Jones P.T."/>
            <person name="Zarakotas T.R."/>
            <person name="Pitt R.A."/>
            <person name="Hinrichsen E.D."/>
            <person name="Woods I.A."/>
            <person name="Gubitose M.G."/>
            <person name="Lord C.E."/>
            <person name="Wilkes B.M."/>
            <person name="Diggins A.E."/>
            <person name="Parsons M.T."/>
            <person name="Kearns B.S."/>
            <person name="Garlena R.A."/>
            <person name="Russell D.A."/>
            <person name="Jacobs-Sera D."/>
            <person name="Hatfull G.F."/>
        </authorList>
    </citation>
    <scope>NUCLEOTIDE SEQUENCE [LARGE SCALE GENOMIC DNA]</scope>
</reference>
<evidence type="ECO:0000256" key="6">
    <source>
        <dbReference type="ARBA" id="ARBA00023280"/>
    </source>
</evidence>
<evidence type="ECO:0000313" key="9">
    <source>
        <dbReference type="EMBL" id="WGH20337.1"/>
    </source>
</evidence>
<sequence>MAPLKALDLFAGTGWGVACQRLGIEESGVEIMPEAVATREANGMETIYRDVWEGLTDAPRVYDLLIASPPCQTFSMAGNGAGRRALDDVIQAITEGAYKDPAALRAFGELHDPRTALVLTPLAHVWRDRPRLVAFEQVPTVRPVWEACADVMRGWGYSVAVDVLNAEQYGVPQTRKRAILVARLDGPVALPTPTHSRYYSHDPARLDPGVLPWVSMAQALGWGMTARPYYTVTAGAATPDNLHTGGTEPSLLGGKAARDAVKKELAEGRWRAGGHDTSPESWNGKGPNLKLSVGEAAILQSYPPYAAFTGNNKLAHQSRRPLDQPAPTITAGHDSSNRGFLDADGALTVATVGQVSALQSYPAPFVWKGAKTKQFLQIGNAVPPLLAEAVLSALIA</sequence>
<dbReference type="EC" id="2.1.1.37" evidence="1"/>
<keyword evidence="10" id="KW-1185">Reference proteome</keyword>
<organism evidence="9 10">
    <name type="scientific">Arthrobacter phage MaGuCo</name>
    <dbReference type="NCBI Taxonomy" id="3038363"/>
    <lineage>
        <taxon>Viruses</taxon>
        <taxon>Duplodnaviria</taxon>
        <taxon>Heunggongvirae</taxon>
        <taxon>Uroviricota</taxon>
        <taxon>Caudoviricetes</taxon>
        <taxon>Casidaviridae</taxon>
        <taxon>Liebevirus</taxon>
        <taxon>Liebevirus maguco</taxon>
    </lineage>
</organism>
<dbReference type="Gene3D" id="3.40.50.150">
    <property type="entry name" value="Vaccinia Virus protein VP39"/>
    <property type="match status" value="1"/>
</dbReference>
<keyword evidence="5 8" id="KW-0949">S-adenosyl-L-methionine</keyword>